<dbReference type="PROSITE" id="PS51384">
    <property type="entry name" value="FAD_FR"/>
    <property type="match status" value="1"/>
</dbReference>
<keyword evidence="1" id="KW-0001">2Fe-2S</keyword>
<dbReference type="InterPro" id="IPR017927">
    <property type="entry name" value="FAD-bd_FR_type"/>
</dbReference>
<evidence type="ECO:0000313" key="4">
    <source>
        <dbReference type="Proteomes" id="UP000018466"/>
    </source>
</evidence>
<dbReference type="NCBIfam" id="TIGR02911">
    <property type="entry name" value="sulfite_red_B"/>
    <property type="match status" value="1"/>
</dbReference>
<dbReference type="Gene3D" id="3.40.50.80">
    <property type="entry name" value="Nucleotide-binding domain of ferredoxin-NADP reductase (FNR) module"/>
    <property type="match status" value="1"/>
</dbReference>
<dbReference type="SUPFAM" id="SSF63380">
    <property type="entry name" value="Riboflavin synthase domain-like"/>
    <property type="match status" value="1"/>
</dbReference>
<dbReference type="InterPro" id="IPR019480">
    <property type="entry name" value="Dihydroorotate_DH_Fe-S-bd"/>
</dbReference>
<dbReference type="InterPro" id="IPR014260">
    <property type="entry name" value="Sulphite_reductase_B"/>
</dbReference>
<dbReference type="GeneID" id="86940273"/>
<feature type="domain" description="FAD-binding FR-type" evidence="2">
    <location>
        <begin position="5"/>
        <end position="98"/>
    </location>
</feature>
<dbReference type="PANTHER" id="PTHR43513">
    <property type="entry name" value="DIHYDROOROTATE DEHYDROGENASE B (NAD(+)), ELECTRON TRANSFER SUBUNIT"/>
    <property type="match status" value="1"/>
</dbReference>
<dbReference type="InterPro" id="IPR039261">
    <property type="entry name" value="FNR_nucleotide-bd"/>
</dbReference>
<dbReference type="GO" id="GO:0006221">
    <property type="term" value="P:pyrimidine nucleotide biosynthetic process"/>
    <property type="evidence" value="ECO:0007669"/>
    <property type="project" value="InterPro"/>
</dbReference>
<dbReference type="EMBL" id="AGEL01000004">
    <property type="protein sequence ID" value="EHO17642.1"/>
    <property type="molecule type" value="Genomic_DNA"/>
</dbReference>
<dbReference type="PIRSF" id="PIRSF006816">
    <property type="entry name" value="Cyc3_hyd_g"/>
    <property type="match status" value="1"/>
</dbReference>
<gene>
    <name evidence="3" type="ORF">HMPREF9623_00496</name>
</gene>
<dbReference type="AlphaFoldDB" id="A0AA36Y654"/>
<dbReference type="InterPro" id="IPR050353">
    <property type="entry name" value="PyrK_electron_transfer"/>
</dbReference>
<dbReference type="GO" id="GO:0050660">
    <property type="term" value="F:flavin adenine dinucleotide binding"/>
    <property type="evidence" value="ECO:0007669"/>
    <property type="project" value="InterPro"/>
</dbReference>
<dbReference type="PRINTS" id="PR00406">
    <property type="entry name" value="CYTB5RDTASE"/>
</dbReference>
<dbReference type="InterPro" id="IPR012165">
    <property type="entry name" value="Cyt_c3_hydrogenase_gsu"/>
</dbReference>
<dbReference type="Pfam" id="PF00175">
    <property type="entry name" value="NAD_binding_1"/>
    <property type="match status" value="1"/>
</dbReference>
<dbReference type="GO" id="GO:0016491">
    <property type="term" value="F:oxidoreductase activity"/>
    <property type="evidence" value="ECO:0007669"/>
    <property type="project" value="InterPro"/>
</dbReference>
<keyword evidence="1" id="KW-0411">Iron-sulfur</keyword>
<feature type="binding site" evidence="1">
    <location>
        <position position="248"/>
    </location>
    <ligand>
        <name>[2Fe-2S] cluster</name>
        <dbReference type="ChEBI" id="CHEBI:190135"/>
    </ligand>
</feature>
<dbReference type="RefSeq" id="WP_009532329.1">
    <property type="nucleotide sequence ID" value="NZ_CALJAI010000049.1"/>
</dbReference>
<reference evidence="3 4" key="1">
    <citation type="submission" date="2011-10" db="EMBL/GenBank/DDBJ databases">
        <title>The Genome Sequence of Lachnospiraceae bacterium ACC2.</title>
        <authorList>
            <consortium name="The Broad Institute Genome Sequencing Platform"/>
            <person name="Earl A."/>
            <person name="Ward D."/>
            <person name="Feldgarden M."/>
            <person name="Gevers D."/>
            <person name="Sizova M."/>
            <person name="Hazen A."/>
            <person name="Epstein S."/>
            <person name="Young S.K."/>
            <person name="Zeng Q."/>
            <person name="Gargeya S."/>
            <person name="Fitzgerald M."/>
            <person name="Haas B."/>
            <person name="Abouelleil A."/>
            <person name="Alvarado L."/>
            <person name="Arachchi H.M."/>
            <person name="Berlin A."/>
            <person name="Brown A."/>
            <person name="Chapman S.B."/>
            <person name="Chen Z."/>
            <person name="Dunbar C."/>
            <person name="Freedman E."/>
            <person name="Gearin G."/>
            <person name="Goldberg J."/>
            <person name="Griggs A."/>
            <person name="Gujja S."/>
            <person name="Heiman D."/>
            <person name="Howarth C."/>
            <person name="Larson L."/>
            <person name="Lui A."/>
            <person name="MacDonald P.J.P."/>
            <person name="Montmayeur A."/>
            <person name="Murphy C."/>
            <person name="Neiman D."/>
            <person name="Pearson M."/>
            <person name="Priest M."/>
            <person name="Roberts A."/>
            <person name="Saif S."/>
            <person name="Shea T."/>
            <person name="Shenoy N."/>
            <person name="Sisk P."/>
            <person name="Stolte C."/>
            <person name="Sykes S."/>
            <person name="Wortman J."/>
            <person name="Nusbaum C."/>
            <person name="Birren B."/>
        </authorList>
    </citation>
    <scope>NUCLEOTIDE SEQUENCE [LARGE SCALE GENOMIC DNA]</scope>
    <source>
        <strain evidence="3 4">ACC2</strain>
    </source>
</reference>
<dbReference type="CDD" id="cd06221">
    <property type="entry name" value="sulfite_reductase_like"/>
    <property type="match status" value="1"/>
</dbReference>
<evidence type="ECO:0000256" key="1">
    <source>
        <dbReference type="PIRSR" id="PIRSR006816-2"/>
    </source>
</evidence>
<dbReference type="InterPro" id="IPR001433">
    <property type="entry name" value="OxRdtase_FAD/NAD-bd"/>
</dbReference>
<dbReference type="PANTHER" id="PTHR43513:SF1">
    <property type="entry name" value="ANAEROBIC SULFITE REDUCTASE SUBUNIT B"/>
    <property type="match status" value="1"/>
</dbReference>
<feature type="binding site" evidence="1">
    <location>
        <position position="240"/>
    </location>
    <ligand>
        <name>[2Fe-2S] cluster</name>
        <dbReference type="ChEBI" id="CHEBI:190135"/>
    </ligand>
</feature>
<comment type="caution">
    <text evidence="3">The sequence shown here is derived from an EMBL/GenBank/DDBJ whole genome shotgun (WGS) entry which is preliminary data.</text>
</comment>
<dbReference type="InterPro" id="IPR001709">
    <property type="entry name" value="Flavoprot_Pyr_Nucl_cyt_Rdtase"/>
</dbReference>
<keyword evidence="1" id="KW-0479">Metal-binding</keyword>
<feature type="binding site" evidence="1">
    <location>
        <position position="232"/>
    </location>
    <ligand>
        <name>[2Fe-2S] cluster</name>
        <dbReference type="ChEBI" id="CHEBI:190135"/>
    </ligand>
</feature>
<evidence type="ECO:0000259" key="2">
    <source>
        <dbReference type="PROSITE" id="PS51384"/>
    </source>
</evidence>
<protein>
    <submittedName>
        <fullName evidence="3">Sulfite reductase, subunit B</fullName>
    </submittedName>
</protein>
<accession>A0AA36Y654</accession>
<proteinExistence type="predicted"/>
<name>A0AA36Y654_9FIRM</name>
<organism evidence="3 4">
    <name type="scientific">Stomatobaculum longum</name>
    <dbReference type="NCBI Taxonomy" id="796942"/>
    <lineage>
        <taxon>Bacteria</taxon>
        <taxon>Bacillati</taxon>
        <taxon>Bacillota</taxon>
        <taxon>Clostridia</taxon>
        <taxon>Lachnospirales</taxon>
        <taxon>Lachnospiraceae</taxon>
        <taxon>Stomatobaculum</taxon>
    </lineage>
</organism>
<dbReference type="GO" id="GO:0046872">
    <property type="term" value="F:metal ion binding"/>
    <property type="evidence" value="ECO:0007669"/>
    <property type="project" value="UniProtKB-KW"/>
</dbReference>
<keyword evidence="1" id="KW-0408">Iron</keyword>
<evidence type="ECO:0000313" key="3">
    <source>
        <dbReference type="EMBL" id="EHO17642.1"/>
    </source>
</evidence>
<dbReference type="PRINTS" id="PR00371">
    <property type="entry name" value="FPNCR"/>
</dbReference>
<dbReference type="InterPro" id="IPR017938">
    <property type="entry name" value="Riboflavin_synthase-like_b-brl"/>
</dbReference>
<sequence length="264" mass="29310">MRNPYIPYPSKILEVIRHTEKEFTFRMEYKGEEEVKPGQFFEVSMPKYGEAPISVSGIGEGFVDLTIRKVGRVTNEVFENYEGDTLLLRGPYGNGFDTELYKDGETVVVAGGTGVSPVRGVIEALSGFENAKQKYVIAGFRSPADMLFRDDLADWKDKLNLILTVDGAPEGYEGNIGLVTKYIADLPLADPAKAKAVVVGPPPMMKFTIIELLKKGFKEENITVSYERKMCCGLGKCGHCRVSDTYICLDGPVFNYVEAKEMID</sequence>
<dbReference type="SUPFAM" id="SSF52343">
    <property type="entry name" value="Ferredoxin reductase-like, C-terminal NADP-linked domain"/>
    <property type="match status" value="1"/>
</dbReference>
<dbReference type="GO" id="GO:0051537">
    <property type="term" value="F:2 iron, 2 sulfur cluster binding"/>
    <property type="evidence" value="ECO:0007669"/>
    <property type="project" value="UniProtKB-KW"/>
</dbReference>
<feature type="binding site" evidence="1">
    <location>
        <position position="237"/>
    </location>
    <ligand>
        <name>[2Fe-2S] cluster</name>
        <dbReference type="ChEBI" id="CHEBI:190135"/>
    </ligand>
</feature>
<dbReference type="Proteomes" id="UP000018466">
    <property type="component" value="Unassembled WGS sequence"/>
</dbReference>
<dbReference type="Pfam" id="PF10418">
    <property type="entry name" value="DHODB_Fe-S_bind"/>
    <property type="match status" value="1"/>
</dbReference>
<keyword evidence="4" id="KW-1185">Reference proteome</keyword>
<comment type="cofactor">
    <cofactor evidence="1">
        <name>[2Fe-2S] cluster</name>
        <dbReference type="ChEBI" id="CHEBI:190135"/>
    </cofactor>
    <text evidence="1">Binds 1 [2Fe-2S] cluster per subunit.</text>
</comment>
<dbReference type="Gene3D" id="2.40.30.10">
    <property type="entry name" value="Translation factors"/>
    <property type="match status" value="1"/>
</dbReference>